<dbReference type="Proteomes" id="UP000724584">
    <property type="component" value="Unassembled WGS sequence"/>
</dbReference>
<comment type="caution">
    <text evidence="1">The sequence shown here is derived from an EMBL/GenBank/DDBJ whole genome shotgun (WGS) entry which is preliminary data.</text>
</comment>
<name>A0ACB7P1G3_9PEZI</name>
<organism evidence="1 2">
    <name type="scientific">Chaetomium tenue</name>
    <dbReference type="NCBI Taxonomy" id="1854479"/>
    <lineage>
        <taxon>Eukaryota</taxon>
        <taxon>Fungi</taxon>
        <taxon>Dikarya</taxon>
        <taxon>Ascomycota</taxon>
        <taxon>Pezizomycotina</taxon>
        <taxon>Sordariomycetes</taxon>
        <taxon>Sordariomycetidae</taxon>
        <taxon>Sordariales</taxon>
        <taxon>Chaetomiaceae</taxon>
        <taxon>Chaetomium</taxon>
    </lineage>
</organism>
<reference evidence="1 2" key="1">
    <citation type="journal article" date="2021" name="Nat. Commun.">
        <title>Genetic determinants of endophytism in the Arabidopsis root mycobiome.</title>
        <authorList>
            <person name="Mesny F."/>
            <person name="Miyauchi S."/>
            <person name="Thiergart T."/>
            <person name="Pickel B."/>
            <person name="Atanasova L."/>
            <person name="Karlsson M."/>
            <person name="Huettel B."/>
            <person name="Barry K.W."/>
            <person name="Haridas S."/>
            <person name="Chen C."/>
            <person name="Bauer D."/>
            <person name="Andreopoulos W."/>
            <person name="Pangilinan J."/>
            <person name="LaButti K."/>
            <person name="Riley R."/>
            <person name="Lipzen A."/>
            <person name="Clum A."/>
            <person name="Drula E."/>
            <person name="Henrissat B."/>
            <person name="Kohler A."/>
            <person name="Grigoriev I.V."/>
            <person name="Martin F.M."/>
            <person name="Hacquard S."/>
        </authorList>
    </citation>
    <scope>NUCLEOTIDE SEQUENCE [LARGE SCALE GENOMIC DNA]</scope>
    <source>
        <strain evidence="1 2">MPI-SDFR-AT-0079</strain>
    </source>
</reference>
<protein>
    <submittedName>
        <fullName evidence="1">Uncharacterized protein</fullName>
    </submittedName>
</protein>
<evidence type="ECO:0000313" key="2">
    <source>
        <dbReference type="Proteomes" id="UP000724584"/>
    </source>
</evidence>
<gene>
    <name evidence="1" type="ORF">F5144DRAFT_595815</name>
</gene>
<accession>A0ACB7P1G3</accession>
<keyword evidence="2" id="KW-1185">Reference proteome</keyword>
<evidence type="ECO:0000313" key="1">
    <source>
        <dbReference type="EMBL" id="KAH6623692.1"/>
    </source>
</evidence>
<dbReference type="EMBL" id="JAGIZQ010000006">
    <property type="protein sequence ID" value="KAH6623692.1"/>
    <property type="molecule type" value="Genomic_DNA"/>
</dbReference>
<sequence>MGNPQPTSRRRRAAGTTGSRLRLPNLVLIASLFLHPSHISPAGAAAVGYSSHRLHARDEGEHVVLADCRDQSGVVSSQIAYFEQDPGPQPKDVAVVVTTPGQAALWVNTNTSGLFTDTGVVFRATLGPRVDEGQFAGTGENGYGNFSCYQNYVKDLYIYEKTTCSQVYLCDHSDPPEGGVSSSSGDGMSQGTIIGIAVGVVGGLLFVIAAGLVFWYFRRSRRTSQGTHTRVASDRSGTLSAGPMSDAGEPPKPLDPLQDPLQSQQQSQAVMQQMSAVYEVDGRLFRIEMASDTGKFELDGHGHDSAELDTAKNEPSTAITETKSVSPLTPGLPDSPLEHGQQQQPKSPPPHLGAPSAHRCSPAAAVSSARQPAMADTTTPRTATTAGNAACRMAHPRRRSPGARPKPIPPSAPRRAIRPLLLLVALVNLAWSLYQLPVSRVIESRLCRQHYAAADPSVLRPDGSVPEELCKIDEVQQQLGWLQGVTEASWVAGDFVMTIPLVCLADHYGHRFVLCLNLVPRVFLLAWTFAVGYFDRLLPVQAIMAAPMFSFLGGDCVFNSIVYALVSELTDDHVLRATFFGYVNAVSSVFSLQLGPALASATMTALLWLPLWLGIAILLLAVPVVSALPLPQPNSPDEEADTAAAAAPPPPSTTATTPPPESDHDPDPTAEDAPLITTPTPHDEEDSPRSSYSWHKHTTTRLHTLLTLLRHPTRNLTLLFTVFFLASLASSDTKLLPLDGADAQNVVHAYVCLVFSVLGAAAIAVSPTVGVLVPSLLVYALGIALPMFTYSLLRAPSMMAAGSADGEGHAAQMFSVVMLVRTVGTLVGSIVMPGLWVTGMRIGGWALGLPYVLLKRTGYDVCENDCKLRGAAFPDKHTIQLSLENNFSEQCPPIYIGDANAPTASSRVCLDFVGTNIYFNFEAFPGYNYKNGAVAWQLSGSSPSAPTNNLVCDPNGSNGLLCKLPFSDILGTSAASPVKDLLAGMCPNGDREALGFYLEFSGESAQKSIALNTQSGQGCNRWGWYATPTLAELQAGISGPLYVGAGNNDISKATDVGIWVATANASGRVTVTYLLNAPYALAEIHVDLDCLPIDKCAPGQYTFGKGALADVLTYATTPLTYPTCRGGAKAALIVHAAVDVIVEGTVCPPKTD</sequence>
<proteinExistence type="predicted"/>